<dbReference type="Ensembl" id="ENSCCNT00000034426.1">
    <property type="protein sequence ID" value="ENSCCNP00000027180.1"/>
    <property type="gene ID" value="ENSCCNG00000026314.1"/>
</dbReference>
<accession>A0A8C0XJ46</accession>
<feature type="region of interest" description="Disordered" evidence="1">
    <location>
        <begin position="1"/>
        <end position="88"/>
    </location>
</feature>
<evidence type="ECO:0000313" key="2">
    <source>
        <dbReference type="Ensembl" id="ENSCCNP00000027180.1"/>
    </source>
</evidence>
<sequence>MSEQSKDMSDPNFAAEAPSSEVQSNPGVPVGVLSPASPAATPAGPPSPPVGLSAFPQAMPPHQDLSDEDPKALQQAVEESRAHQASCS</sequence>
<proteinExistence type="predicted"/>
<organism evidence="2">
    <name type="scientific">Castor canadensis</name>
    <name type="common">American beaver</name>
    <dbReference type="NCBI Taxonomy" id="51338"/>
    <lineage>
        <taxon>Eukaryota</taxon>
        <taxon>Metazoa</taxon>
        <taxon>Chordata</taxon>
        <taxon>Craniata</taxon>
        <taxon>Vertebrata</taxon>
        <taxon>Euteleostomi</taxon>
        <taxon>Mammalia</taxon>
        <taxon>Eutheria</taxon>
        <taxon>Euarchontoglires</taxon>
        <taxon>Glires</taxon>
        <taxon>Rodentia</taxon>
        <taxon>Castorimorpha</taxon>
        <taxon>Castoridae</taxon>
        <taxon>Castor</taxon>
    </lineage>
</organism>
<feature type="compositionally biased region" description="Low complexity" evidence="1">
    <location>
        <begin position="32"/>
        <end position="42"/>
    </location>
</feature>
<protein>
    <submittedName>
        <fullName evidence="2">Uncharacterized protein</fullName>
    </submittedName>
</protein>
<dbReference type="AlphaFoldDB" id="A0A8C0XJ46"/>
<evidence type="ECO:0000256" key="1">
    <source>
        <dbReference type="SAM" id="MobiDB-lite"/>
    </source>
</evidence>
<name>A0A8C0XJ46_CASCN</name>
<reference evidence="2" key="1">
    <citation type="submission" date="2023-09" db="UniProtKB">
        <authorList>
            <consortium name="Ensembl"/>
        </authorList>
    </citation>
    <scope>IDENTIFICATION</scope>
</reference>